<gene>
    <name evidence="1" type="ORF">HDF16_004806</name>
</gene>
<organism evidence="1 2">
    <name type="scientific">Granulicella aggregans</name>
    <dbReference type="NCBI Taxonomy" id="474949"/>
    <lineage>
        <taxon>Bacteria</taxon>
        <taxon>Pseudomonadati</taxon>
        <taxon>Acidobacteriota</taxon>
        <taxon>Terriglobia</taxon>
        <taxon>Terriglobales</taxon>
        <taxon>Acidobacteriaceae</taxon>
        <taxon>Granulicella</taxon>
    </lineage>
</organism>
<evidence type="ECO:0000313" key="1">
    <source>
        <dbReference type="EMBL" id="MBB5060070.1"/>
    </source>
</evidence>
<proteinExistence type="predicted"/>
<keyword evidence="2" id="KW-1185">Reference proteome</keyword>
<sequence length="59" mass="6686">MLERVITKPDPYEPFLLSQGIRVGELVFISGQDMTKVERSSRMAFGRRANRLSSICNAL</sequence>
<accession>A0A7W7ZHM0</accession>
<comment type="caution">
    <text evidence="1">The sequence shown here is derived from an EMBL/GenBank/DDBJ whole genome shotgun (WGS) entry which is preliminary data.</text>
</comment>
<dbReference type="AlphaFoldDB" id="A0A7W7ZHM0"/>
<dbReference type="Proteomes" id="UP000540989">
    <property type="component" value="Unassembled WGS sequence"/>
</dbReference>
<evidence type="ECO:0000313" key="2">
    <source>
        <dbReference type="Proteomes" id="UP000540989"/>
    </source>
</evidence>
<reference evidence="1 2" key="1">
    <citation type="submission" date="2020-08" db="EMBL/GenBank/DDBJ databases">
        <title>Genomic Encyclopedia of Type Strains, Phase IV (KMG-V): Genome sequencing to study the core and pangenomes of soil and plant-associated prokaryotes.</title>
        <authorList>
            <person name="Whitman W."/>
        </authorList>
    </citation>
    <scope>NUCLEOTIDE SEQUENCE [LARGE SCALE GENOMIC DNA]</scope>
    <source>
        <strain evidence="1 2">M8UP14</strain>
    </source>
</reference>
<dbReference type="EMBL" id="JACHIP010000009">
    <property type="protein sequence ID" value="MBB5060070.1"/>
    <property type="molecule type" value="Genomic_DNA"/>
</dbReference>
<name>A0A7W7ZHM0_9BACT</name>
<protein>
    <submittedName>
        <fullName evidence="1">Enamine deaminase RidA (YjgF/YER057c/UK114 family)</fullName>
    </submittedName>
</protein>